<organism evidence="5 6">
    <name type="scientific">Sulfuriferula plumbiphila</name>
    <dbReference type="NCBI Taxonomy" id="171865"/>
    <lineage>
        <taxon>Bacteria</taxon>
        <taxon>Pseudomonadati</taxon>
        <taxon>Pseudomonadota</taxon>
        <taxon>Betaproteobacteria</taxon>
        <taxon>Nitrosomonadales</taxon>
        <taxon>Sulfuricellaceae</taxon>
        <taxon>Sulfuriferula</taxon>
    </lineage>
</organism>
<dbReference type="AlphaFoldDB" id="A0A512LCG1"/>
<dbReference type="Gene3D" id="3.90.550.10">
    <property type="entry name" value="Spore Coat Polysaccharide Biosynthesis Protein SpsA, Chain A"/>
    <property type="match status" value="1"/>
</dbReference>
<dbReference type="SUPFAM" id="SSF53448">
    <property type="entry name" value="Nucleotide-diphospho-sugar transferases"/>
    <property type="match status" value="1"/>
</dbReference>
<keyword evidence="3 5" id="KW-0808">Transferase</keyword>
<dbReference type="PANTHER" id="PTHR43179:SF12">
    <property type="entry name" value="GALACTOFURANOSYLTRANSFERASE GLFT2"/>
    <property type="match status" value="1"/>
</dbReference>
<dbReference type="OrthoDB" id="9771846at2"/>
<dbReference type="InterPro" id="IPR006446">
    <property type="entry name" value="RhaTrfase"/>
</dbReference>
<reference evidence="5 6" key="1">
    <citation type="submission" date="2019-07" db="EMBL/GenBank/DDBJ databases">
        <title>Whole genome shotgun sequence of Thiobacillus plumbophilus NBRC 107929.</title>
        <authorList>
            <person name="Hosoyama A."/>
            <person name="Uohara A."/>
            <person name="Ohji S."/>
            <person name="Ichikawa N."/>
        </authorList>
    </citation>
    <scope>NUCLEOTIDE SEQUENCE [LARGE SCALE GENOMIC DNA]</scope>
    <source>
        <strain evidence="5 6">NBRC 107929</strain>
    </source>
</reference>
<dbReference type="InterPro" id="IPR001173">
    <property type="entry name" value="Glyco_trans_2-like"/>
</dbReference>
<dbReference type="GO" id="GO:0016757">
    <property type="term" value="F:glycosyltransferase activity"/>
    <property type="evidence" value="ECO:0007669"/>
    <property type="project" value="UniProtKB-KW"/>
</dbReference>
<evidence type="ECO:0000256" key="2">
    <source>
        <dbReference type="ARBA" id="ARBA00022676"/>
    </source>
</evidence>
<dbReference type="Pfam" id="PF00535">
    <property type="entry name" value="Glycos_transf_2"/>
    <property type="match status" value="1"/>
</dbReference>
<comment type="caution">
    <text evidence="5">The sequence shown here is derived from an EMBL/GenBank/DDBJ whole genome shotgun (WGS) entry which is preliminary data.</text>
</comment>
<accession>A0A512LCG1</accession>
<evidence type="ECO:0000256" key="1">
    <source>
        <dbReference type="ARBA" id="ARBA00006739"/>
    </source>
</evidence>
<dbReference type="RefSeq" id="WP_147075107.1">
    <property type="nucleotide sequence ID" value="NZ_AP021884.1"/>
</dbReference>
<keyword evidence="6" id="KW-1185">Reference proteome</keyword>
<feature type="domain" description="Glycosyltransferase 2-like" evidence="4">
    <location>
        <begin position="12"/>
        <end position="124"/>
    </location>
</feature>
<dbReference type="CDD" id="cd02526">
    <property type="entry name" value="GT2_RfbF_like"/>
    <property type="match status" value="1"/>
</dbReference>
<gene>
    <name evidence="5" type="primary">rfbF</name>
    <name evidence="5" type="ORF">TPL01_33140</name>
</gene>
<dbReference type="Proteomes" id="UP000321337">
    <property type="component" value="Unassembled WGS sequence"/>
</dbReference>
<keyword evidence="2" id="KW-0328">Glycosyltransferase</keyword>
<dbReference type="NCBIfam" id="TIGR01556">
    <property type="entry name" value="rhamnosyltran"/>
    <property type="match status" value="1"/>
</dbReference>
<evidence type="ECO:0000259" key="4">
    <source>
        <dbReference type="Pfam" id="PF00535"/>
    </source>
</evidence>
<protein>
    <submittedName>
        <fullName evidence="5">dTDP-rhamnosyl transferase RfbF</fullName>
    </submittedName>
</protein>
<dbReference type="PANTHER" id="PTHR43179">
    <property type="entry name" value="RHAMNOSYLTRANSFERASE WBBL"/>
    <property type="match status" value="1"/>
</dbReference>
<proteinExistence type="inferred from homology"/>
<evidence type="ECO:0000256" key="3">
    <source>
        <dbReference type="ARBA" id="ARBA00022679"/>
    </source>
</evidence>
<evidence type="ECO:0000313" key="5">
    <source>
        <dbReference type="EMBL" id="GEP32176.1"/>
    </source>
</evidence>
<dbReference type="InterPro" id="IPR029044">
    <property type="entry name" value="Nucleotide-diphossugar_trans"/>
</dbReference>
<name>A0A512LCG1_9PROT</name>
<evidence type="ECO:0000313" key="6">
    <source>
        <dbReference type="Proteomes" id="UP000321337"/>
    </source>
</evidence>
<dbReference type="EMBL" id="BKAD01000054">
    <property type="protein sequence ID" value="GEP32176.1"/>
    <property type="molecule type" value="Genomic_DNA"/>
</dbReference>
<comment type="similarity">
    <text evidence="1">Belongs to the glycosyltransferase 2 family.</text>
</comment>
<sequence length="301" mass="34059">MTQSHEAGVVAVVVTYQPVLVDLEKLLDALIPQVESVVVVDNGSHADLEAWNNKYQTHAVKFVLLGENRGIAAAQNAGIQWARNRGARFVLLMDQDSIPAPDMVEKLVSAISEQASPATAGPRYLDERQDNPPPFIRIRGLRLERCACSTGKSVVPVDYLISSGCLIPMPVLDKVGGMRDDLFIDYVDIEWGLRARHHGFQSYGVCSAHMQHSLGDHPIEFFGKNIPLHSPLRHYYHFRNAVLLYKKPWVPLNWKLVDGWRLCLKYVFYSLFAKPRMAHWRMMTSGVWHGWLGKTGKFERS</sequence>